<protein>
    <submittedName>
        <fullName evidence="1">Uncharacterized protein</fullName>
    </submittedName>
</protein>
<evidence type="ECO:0000313" key="2">
    <source>
        <dbReference type="EMBL" id="KAL0128465.1"/>
    </source>
</evidence>
<reference evidence="1 3" key="1">
    <citation type="submission" date="2023-03" db="EMBL/GenBank/DDBJ databases">
        <title>High recombination rates correlate with genetic variation in Cardiocondyla obscurior ants.</title>
        <authorList>
            <person name="Errbii M."/>
        </authorList>
    </citation>
    <scope>NUCLEOTIDE SEQUENCE [LARGE SCALE GENOMIC DNA]</scope>
    <source>
        <strain evidence="1">Alpha-2009</strain>
        <tissue evidence="1">Whole body</tissue>
    </source>
</reference>
<evidence type="ECO:0000313" key="1">
    <source>
        <dbReference type="EMBL" id="KAL0116461.1"/>
    </source>
</evidence>
<evidence type="ECO:0000313" key="3">
    <source>
        <dbReference type="Proteomes" id="UP001430953"/>
    </source>
</evidence>
<gene>
    <name evidence="2" type="ORF">PUN28_003634</name>
    <name evidence="1" type="ORF">PUN28_009842</name>
</gene>
<name>A0AAW2FQ03_9HYME</name>
<proteinExistence type="predicted"/>
<organism evidence="1 3">
    <name type="scientific">Cardiocondyla obscurior</name>
    <dbReference type="NCBI Taxonomy" id="286306"/>
    <lineage>
        <taxon>Eukaryota</taxon>
        <taxon>Metazoa</taxon>
        <taxon>Ecdysozoa</taxon>
        <taxon>Arthropoda</taxon>
        <taxon>Hexapoda</taxon>
        <taxon>Insecta</taxon>
        <taxon>Pterygota</taxon>
        <taxon>Neoptera</taxon>
        <taxon>Endopterygota</taxon>
        <taxon>Hymenoptera</taxon>
        <taxon>Apocrita</taxon>
        <taxon>Aculeata</taxon>
        <taxon>Formicoidea</taxon>
        <taxon>Formicidae</taxon>
        <taxon>Myrmicinae</taxon>
        <taxon>Cardiocondyla</taxon>
    </lineage>
</organism>
<dbReference type="EMBL" id="JADYXP020000003">
    <property type="protein sequence ID" value="KAL0128465.1"/>
    <property type="molecule type" value="Genomic_DNA"/>
</dbReference>
<accession>A0AAW2FQ03</accession>
<dbReference type="Proteomes" id="UP001430953">
    <property type="component" value="Unassembled WGS sequence"/>
</dbReference>
<dbReference type="AlphaFoldDB" id="A0AAW2FQ03"/>
<dbReference type="EMBL" id="JADYXP020000009">
    <property type="protein sequence ID" value="KAL0116461.1"/>
    <property type="molecule type" value="Genomic_DNA"/>
</dbReference>
<comment type="caution">
    <text evidence="1">The sequence shown here is derived from an EMBL/GenBank/DDBJ whole genome shotgun (WGS) entry which is preliminary data.</text>
</comment>
<sequence>MGQEESNKDEVFSFPNSSIKSGIFLINNFSITTKYKAATNIKYKCALLHINGKKYAVTLLHD</sequence>
<keyword evidence="3" id="KW-1185">Reference proteome</keyword>